<organism evidence="6 7">
    <name type="scientific">Parapedobacter indicus</name>
    <dbReference type="NCBI Taxonomy" id="1477437"/>
    <lineage>
        <taxon>Bacteria</taxon>
        <taxon>Pseudomonadati</taxon>
        <taxon>Bacteroidota</taxon>
        <taxon>Sphingobacteriia</taxon>
        <taxon>Sphingobacteriales</taxon>
        <taxon>Sphingobacteriaceae</taxon>
        <taxon>Parapedobacter</taxon>
    </lineage>
</organism>
<dbReference type="InterPro" id="IPR011042">
    <property type="entry name" value="6-blade_b-propeller_TolB-like"/>
</dbReference>
<dbReference type="PROSITE" id="PS51007">
    <property type="entry name" value="CYTC"/>
    <property type="match status" value="1"/>
</dbReference>
<dbReference type="SUPFAM" id="SSF63829">
    <property type="entry name" value="Calcium-dependent phosphotriesterase"/>
    <property type="match status" value="1"/>
</dbReference>
<dbReference type="InterPro" id="IPR046476">
    <property type="entry name" value="DUF6797"/>
</dbReference>
<keyword evidence="1 4" id="KW-0349">Heme</keyword>
<dbReference type="Gene3D" id="1.10.760.10">
    <property type="entry name" value="Cytochrome c-like domain"/>
    <property type="match status" value="1"/>
</dbReference>
<dbReference type="Pfam" id="PF00034">
    <property type="entry name" value="Cytochrom_C"/>
    <property type="match status" value="1"/>
</dbReference>
<evidence type="ECO:0000256" key="1">
    <source>
        <dbReference type="ARBA" id="ARBA00022617"/>
    </source>
</evidence>
<dbReference type="InterPro" id="IPR009056">
    <property type="entry name" value="Cyt_c-like_dom"/>
</dbReference>
<proteinExistence type="predicted"/>
<dbReference type="Proteomes" id="UP000198670">
    <property type="component" value="Unassembled WGS sequence"/>
</dbReference>
<evidence type="ECO:0000259" key="5">
    <source>
        <dbReference type="PROSITE" id="PS51007"/>
    </source>
</evidence>
<gene>
    <name evidence="6" type="ORF">SAMN05444682_1163</name>
</gene>
<dbReference type="EMBL" id="FOQO01000016">
    <property type="protein sequence ID" value="SFJ91496.1"/>
    <property type="molecule type" value="Genomic_DNA"/>
</dbReference>
<dbReference type="GO" id="GO:0046872">
    <property type="term" value="F:metal ion binding"/>
    <property type="evidence" value="ECO:0007669"/>
    <property type="project" value="UniProtKB-KW"/>
</dbReference>
<sequence>MASVHKRLFWWAALFFMQTGCGERHQAITTNDFETAEIGPFVEAGFPFITGPLNSDKLGPGFPERNRSARTLSINLGDSAYVGFDMDLLRWSVAWDGEFLPMVTMSQISYDDFFNKGDQIPSILGTPKIATGEYAGWTIDTPNFRDPRNPIGEADSYRYGPLPEQFGRWNGLYLKGDDIGLSYTIGTTNILEYPSSTRFGTETAFSRTFALDGLQHALYLNVAEVGNELDTEVTGSVLYIYHGEARDTVTAIGVVTNHAEGLRPSIVDNKYITVRFPPTDAPIEATVLMWNGPVAKKDAFLELFSKAKIEMPDFGRGGPAYWTETVYTQGALSPDTAAYVTDILTLPLPNPWKRNVRVADAAFFDGKRAAVVTFSGDVWIVEGIDKNLERLKWRRFASGLYEPMSIEVVDGTVYVFGKEGIVRLHDLNDDGVADFYENFCNEMEQSLHSREWAADMVLAPGGGFYVAKGGIGGSSQRGTILKISADGRHVETVATGLRGPYIGIHPTKGTLSASDQQGNYVPSTPLLLVEKGDYFGFPTTPEAHQATIKSPLTWIPHRVDRSGNSQTWITGGKMGPLDEQMIHFSFARPGLFRVLIDTTSNAHQGGVSFLRANYPAPTQKGTINPADGQLYITGFNLWGSSSQGIAAFVRLRYTGLPFYLPERFKAGAQGIVLRFGVELDSAVAKDPLSFQVKRWNYKRTKEYGSGHFKLDGTPGEESMPVFSSHLSADRKAVLLVVPKMEQVMQMEVLYNLRSADGAVLEDGFWFTVNEVDEIDLTGEGFNQPIDLSINLAADRSGRTADERPSEEKGAQLFKAVACAGCHSTGVKTDGFYGPPFKDLFLSERRFEDGTSGKADADYIRESILTPAKKIVKGYDAEMPSYLGMLSESDVESLVLYIKTL</sequence>
<dbReference type="AlphaFoldDB" id="A0A1I3VAT7"/>
<evidence type="ECO:0000313" key="6">
    <source>
        <dbReference type="EMBL" id="SFJ91496.1"/>
    </source>
</evidence>
<keyword evidence="7" id="KW-1185">Reference proteome</keyword>
<accession>A0A1I3VAT7</accession>
<dbReference type="Pfam" id="PF20601">
    <property type="entry name" value="DUF6797"/>
    <property type="match status" value="1"/>
</dbReference>
<dbReference type="Gene3D" id="2.120.10.30">
    <property type="entry name" value="TolB, C-terminal domain"/>
    <property type="match status" value="1"/>
</dbReference>
<keyword evidence="2 4" id="KW-0479">Metal-binding</keyword>
<evidence type="ECO:0000256" key="3">
    <source>
        <dbReference type="ARBA" id="ARBA00023004"/>
    </source>
</evidence>
<feature type="domain" description="Cytochrome c" evidence="5">
    <location>
        <begin position="804"/>
        <end position="900"/>
    </location>
</feature>
<reference evidence="6 7" key="1">
    <citation type="submission" date="2016-10" db="EMBL/GenBank/DDBJ databases">
        <authorList>
            <person name="de Groot N.N."/>
        </authorList>
    </citation>
    <scope>NUCLEOTIDE SEQUENCE [LARGE SCALE GENOMIC DNA]</scope>
    <source>
        <strain evidence="6 7">RK1</strain>
    </source>
</reference>
<dbReference type="SUPFAM" id="SSF46626">
    <property type="entry name" value="Cytochrome c"/>
    <property type="match status" value="1"/>
</dbReference>
<evidence type="ECO:0000256" key="4">
    <source>
        <dbReference type="PROSITE-ProRule" id="PRU00433"/>
    </source>
</evidence>
<dbReference type="OrthoDB" id="9814063at2"/>
<protein>
    <submittedName>
        <fullName evidence="6">Cytochrome c</fullName>
    </submittedName>
</protein>
<keyword evidence="3 4" id="KW-0408">Iron</keyword>
<dbReference type="STRING" id="1477437.SAMN05444682_1163"/>
<dbReference type="GO" id="GO:0009055">
    <property type="term" value="F:electron transfer activity"/>
    <property type="evidence" value="ECO:0007669"/>
    <property type="project" value="InterPro"/>
</dbReference>
<dbReference type="InterPro" id="IPR036909">
    <property type="entry name" value="Cyt_c-like_dom_sf"/>
</dbReference>
<dbReference type="PANTHER" id="PTHR33546">
    <property type="entry name" value="LARGE, MULTIFUNCTIONAL SECRETED PROTEIN-RELATED"/>
    <property type="match status" value="1"/>
</dbReference>
<dbReference type="RefSeq" id="WP_090632244.1">
    <property type="nucleotide sequence ID" value="NZ_FOQO01000016.1"/>
</dbReference>
<dbReference type="PANTHER" id="PTHR33546:SF1">
    <property type="entry name" value="LARGE, MULTIFUNCTIONAL SECRETED PROTEIN"/>
    <property type="match status" value="1"/>
</dbReference>
<evidence type="ECO:0000313" key="7">
    <source>
        <dbReference type="Proteomes" id="UP000198670"/>
    </source>
</evidence>
<name>A0A1I3VAT7_9SPHI</name>
<evidence type="ECO:0000256" key="2">
    <source>
        <dbReference type="ARBA" id="ARBA00022723"/>
    </source>
</evidence>
<dbReference type="GO" id="GO:0020037">
    <property type="term" value="F:heme binding"/>
    <property type="evidence" value="ECO:0007669"/>
    <property type="project" value="InterPro"/>
</dbReference>